<evidence type="ECO:0000313" key="2">
    <source>
        <dbReference type="Proteomes" id="UP000824134"/>
    </source>
</evidence>
<dbReference type="AlphaFoldDB" id="A0A9D1ZRX9"/>
<name>A0A9D1ZRX9_9MICC</name>
<reference evidence="1" key="2">
    <citation type="submission" date="2021-04" db="EMBL/GenBank/DDBJ databases">
        <authorList>
            <person name="Gilroy R."/>
        </authorList>
    </citation>
    <scope>NUCLEOTIDE SEQUENCE</scope>
    <source>
        <strain evidence="1">ChiHjej12B11-9195</strain>
    </source>
</reference>
<evidence type="ECO:0000313" key="1">
    <source>
        <dbReference type="EMBL" id="HIY94684.1"/>
    </source>
</evidence>
<reference evidence="1" key="1">
    <citation type="journal article" date="2021" name="PeerJ">
        <title>Extensive microbial diversity within the chicken gut microbiome revealed by metagenomics and culture.</title>
        <authorList>
            <person name="Gilroy R."/>
            <person name="Ravi A."/>
            <person name="Getino M."/>
            <person name="Pursley I."/>
            <person name="Horton D.L."/>
            <person name="Alikhan N.F."/>
            <person name="Baker D."/>
            <person name="Gharbi K."/>
            <person name="Hall N."/>
            <person name="Watson M."/>
            <person name="Adriaenssens E.M."/>
            <person name="Foster-Nyarko E."/>
            <person name="Jarju S."/>
            <person name="Secka A."/>
            <person name="Antonio M."/>
            <person name="Oren A."/>
            <person name="Chaudhuri R.R."/>
            <person name="La Ragione R."/>
            <person name="Hildebrand F."/>
            <person name="Pallen M.J."/>
        </authorList>
    </citation>
    <scope>NUCLEOTIDE SEQUENCE</scope>
    <source>
        <strain evidence="1">ChiHjej12B11-9195</strain>
    </source>
</reference>
<dbReference type="Proteomes" id="UP000824134">
    <property type="component" value="Unassembled WGS sequence"/>
</dbReference>
<organism evidence="1 2">
    <name type="scientific">Candidatus Rothia avicola</name>
    <dbReference type="NCBI Taxonomy" id="2840478"/>
    <lineage>
        <taxon>Bacteria</taxon>
        <taxon>Bacillati</taxon>
        <taxon>Actinomycetota</taxon>
        <taxon>Actinomycetes</taxon>
        <taxon>Micrococcales</taxon>
        <taxon>Micrococcaceae</taxon>
        <taxon>Rothia</taxon>
    </lineage>
</organism>
<proteinExistence type="predicted"/>
<protein>
    <submittedName>
        <fullName evidence="1">Uncharacterized protein</fullName>
    </submittedName>
</protein>
<sequence length="625" mass="67587">MWSTHEAAQKIAATRDLPYGSARTAAMEYITRTLEREGPESMLPEAYLNLVEAYVFGQPTPASFAVFSKLLRLYDAHPEHFDEFTARTLFWQFKWIIGDMTAYPQISKAQARELLDEMRRRYRLAGMGEMAPDRAEYMWAAHIGEDEAAETWRARWLAHGEDEMDCGSCRQGGILRDHVTDGEFETAVRMGAPTEDLCNREPAASHRQLALAYLHLEDGEAAGRHLLRAAAYRDQYDPDDLGVEFEVLARGQNLQAAFDLLADHGKRALDLAGDPGDNRNFLRYIVAGLAWALEDHGDMPTGLRPAGQVERATLRELYDWALAESRPLAQAFDRRAGNTRFSESLKAATELPALVPIVLPTGADGVGATSSASSAGADAAEVASVTGATPLSFTPVESYLAVAGEHEAAGASLEAGLAYAEAAFLVLAGGPVTGAQALEAHGFFETAWPLLVDGGAAPALLAEVVRVWAPVAERVNDLEALRTSVNELQELAQQALAPAHGDQGGGAAPGVRHDLPAFLQAQDLAARLSLATGDSASQQLVDELVETYRENECLERAARLLVVAAEAATAAGQSELAIGRYELAAEFFEPVRLKKSRAAALDACIELLRTTGQEHRIEALLAELM</sequence>
<dbReference type="EMBL" id="DXCN01000030">
    <property type="protein sequence ID" value="HIY94684.1"/>
    <property type="molecule type" value="Genomic_DNA"/>
</dbReference>
<accession>A0A9D1ZRX9</accession>
<comment type="caution">
    <text evidence="1">The sequence shown here is derived from an EMBL/GenBank/DDBJ whole genome shotgun (WGS) entry which is preliminary data.</text>
</comment>
<gene>
    <name evidence="1" type="ORF">H9821_03330</name>
</gene>